<dbReference type="InterPro" id="IPR015943">
    <property type="entry name" value="WD40/YVTN_repeat-like_dom_sf"/>
</dbReference>
<evidence type="ECO:0000256" key="7">
    <source>
        <dbReference type="SAM" id="Phobius"/>
    </source>
</evidence>
<feature type="compositionally biased region" description="Low complexity" evidence="6">
    <location>
        <begin position="381"/>
        <end position="397"/>
    </location>
</feature>
<dbReference type="Gene3D" id="1.25.10.10">
    <property type="entry name" value="Leucine-rich Repeat Variant"/>
    <property type="match status" value="1"/>
</dbReference>
<dbReference type="InterPro" id="IPR006594">
    <property type="entry name" value="LisH"/>
</dbReference>
<keyword evidence="7" id="KW-1133">Transmembrane helix</keyword>
<keyword evidence="4" id="KW-0833">Ubl conjugation pathway</keyword>
<dbReference type="Proteomes" id="UP000094527">
    <property type="component" value="Unassembled WGS sequence"/>
</dbReference>
<comment type="caution">
    <text evidence="8">The sequence shown here is derived from an EMBL/GenBank/DDBJ whole genome shotgun (WGS) entry which is preliminary data.</text>
</comment>
<feature type="compositionally biased region" description="Basic and acidic residues" evidence="6">
    <location>
        <begin position="346"/>
        <end position="356"/>
    </location>
</feature>
<feature type="compositionally biased region" description="Acidic residues" evidence="6">
    <location>
        <begin position="1476"/>
        <end position="1516"/>
    </location>
</feature>
<evidence type="ECO:0000256" key="2">
    <source>
        <dbReference type="ARBA" id="ARBA00004906"/>
    </source>
</evidence>
<evidence type="ECO:0000256" key="3">
    <source>
        <dbReference type="ARBA" id="ARBA00008845"/>
    </source>
</evidence>
<dbReference type="GO" id="GO:0080008">
    <property type="term" value="C:Cul4-RING E3 ubiquitin ligase complex"/>
    <property type="evidence" value="ECO:0007669"/>
    <property type="project" value="TreeGrafter"/>
</dbReference>
<dbReference type="SUPFAM" id="SSF50978">
    <property type="entry name" value="WD40 repeat-like"/>
    <property type="match status" value="1"/>
</dbReference>
<gene>
    <name evidence="8" type="ORF">Ocin01_02149</name>
</gene>
<dbReference type="InterPro" id="IPR033270">
    <property type="entry name" value="VPRBP/DCAF1"/>
</dbReference>
<evidence type="ECO:0000256" key="4">
    <source>
        <dbReference type="ARBA" id="ARBA00022786"/>
    </source>
</evidence>
<feature type="compositionally biased region" description="Acidic residues" evidence="6">
    <location>
        <begin position="1556"/>
        <end position="1567"/>
    </location>
</feature>
<dbReference type="Gene3D" id="2.130.10.10">
    <property type="entry name" value="YVTN repeat-like/Quinoprotein amine dehydrogenase"/>
    <property type="match status" value="1"/>
</dbReference>
<feature type="transmembrane region" description="Helical" evidence="7">
    <location>
        <begin position="112"/>
        <end position="132"/>
    </location>
</feature>
<feature type="compositionally biased region" description="Acidic residues" evidence="6">
    <location>
        <begin position="31"/>
        <end position="57"/>
    </location>
</feature>
<dbReference type="PROSITE" id="PS50896">
    <property type="entry name" value="LISH"/>
    <property type="match status" value="1"/>
</dbReference>
<keyword evidence="7" id="KW-0812">Transmembrane</keyword>
<dbReference type="InterPro" id="IPR036322">
    <property type="entry name" value="WD40_repeat_dom_sf"/>
</dbReference>
<dbReference type="EMBL" id="LJIJ01000041">
    <property type="protein sequence ID" value="ODN04546.1"/>
    <property type="molecule type" value="Genomic_DNA"/>
</dbReference>
<feature type="region of interest" description="Disordered" evidence="6">
    <location>
        <begin position="1"/>
        <end position="61"/>
    </location>
</feature>
<dbReference type="PANTHER" id="PTHR13129">
    <property type="entry name" value="VPRBP PROTEIN-RELATED"/>
    <property type="match status" value="1"/>
</dbReference>
<accession>A0A1D2NHU2</accession>
<evidence type="ECO:0000313" key="8">
    <source>
        <dbReference type="EMBL" id="ODN04546.1"/>
    </source>
</evidence>
<comment type="similarity">
    <text evidence="3">Belongs to the VPRBP/DCAF1 family.</text>
</comment>
<feature type="compositionally biased region" description="Basic and acidic residues" evidence="6">
    <location>
        <begin position="306"/>
        <end position="315"/>
    </location>
</feature>
<reference evidence="8 9" key="1">
    <citation type="journal article" date="2016" name="Genome Biol. Evol.">
        <title>Gene Family Evolution Reflects Adaptation to Soil Environmental Stressors in the Genome of the Collembolan Orchesella cincta.</title>
        <authorList>
            <person name="Faddeeva-Vakhrusheva A."/>
            <person name="Derks M.F."/>
            <person name="Anvar S.Y."/>
            <person name="Agamennone V."/>
            <person name="Suring W."/>
            <person name="Smit S."/>
            <person name="van Straalen N.M."/>
            <person name="Roelofs D."/>
        </authorList>
    </citation>
    <scope>NUCLEOTIDE SEQUENCE [LARGE SCALE GENOMIC DNA]</scope>
    <source>
        <tissue evidence="8">Mixed pool</tissue>
    </source>
</reference>
<feature type="region of interest" description="Disordered" evidence="6">
    <location>
        <begin position="292"/>
        <end position="439"/>
    </location>
</feature>
<keyword evidence="7" id="KW-0472">Membrane</keyword>
<dbReference type="OMA" id="ECSQDQA"/>
<protein>
    <submittedName>
        <fullName evidence="8">Protein mahjong</fullName>
    </submittedName>
</protein>
<dbReference type="PANTHER" id="PTHR13129:SF4">
    <property type="entry name" value="DDB1- AND CUL4-ASSOCIATED FACTOR 1"/>
    <property type="match status" value="1"/>
</dbReference>
<keyword evidence="5" id="KW-0539">Nucleus</keyword>
<keyword evidence="9" id="KW-1185">Reference proteome</keyword>
<comment type="subcellular location">
    <subcellularLocation>
        <location evidence="1">Nucleus</location>
    </subcellularLocation>
</comment>
<dbReference type="UniPathway" id="UPA00143"/>
<dbReference type="GO" id="GO:0005634">
    <property type="term" value="C:nucleus"/>
    <property type="evidence" value="ECO:0007669"/>
    <property type="project" value="UniProtKB-SubCell"/>
</dbReference>
<feature type="compositionally biased region" description="Low complexity" evidence="6">
    <location>
        <begin position="1047"/>
        <end position="1068"/>
    </location>
</feature>
<comment type="pathway">
    <text evidence="2">Protein modification; protein ubiquitination.</text>
</comment>
<dbReference type="GO" id="GO:0016567">
    <property type="term" value="P:protein ubiquitination"/>
    <property type="evidence" value="ECO:0007669"/>
    <property type="project" value="UniProtKB-UniPathway"/>
</dbReference>
<feature type="region of interest" description="Disordered" evidence="6">
    <location>
        <begin position="1472"/>
        <end position="1578"/>
    </location>
</feature>
<evidence type="ECO:0000313" key="9">
    <source>
        <dbReference type="Proteomes" id="UP000094527"/>
    </source>
</evidence>
<evidence type="ECO:0000256" key="6">
    <source>
        <dbReference type="SAM" id="MobiDB-lite"/>
    </source>
</evidence>
<organism evidence="8 9">
    <name type="scientific">Orchesella cincta</name>
    <name type="common">Springtail</name>
    <name type="synonym">Podura cincta</name>
    <dbReference type="NCBI Taxonomy" id="48709"/>
    <lineage>
        <taxon>Eukaryota</taxon>
        <taxon>Metazoa</taxon>
        <taxon>Ecdysozoa</taxon>
        <taxon>Arthropoda</taxon>
        <taxon>Hexapoda</taxon>
        <taxon>Collembola</taxon>
        <taxon>Entomobryomorpha</taxon>
        <taxon>Entomobryoidea</taxon>
        <taxon>Orchesellidae</taxon>
        <taxon>Orchesellinae</taxon>
        <taxon>Orchesella</taxon>
    </lineage>
</organism>
<feature type="compositionally biased region" description="Low complexity" evidence="6">
    <location>
        <begin position="1568"/>
        <end position="1578"/>
    </location>
</feature>
<proteinExistence type="inferred from homology"/>
<dbReference type="STRING" id="48709.A0A1D2NHU2"/>
<evidence type="ECO:0000256" key="1">
    <source>
        <dbReference type="ARBA" id="ARBA00004123"/>
    </source>
</evidence>
<dbReference type="InterPro" id="IPR016024">
    <property type="entry name" value="ARM-type_fold"/>
</dbReference>
<feature type="compositionally biased region" description="Polar residues" evidence="6">
    <location>
        <begin position="363"/>
        <end position="373"/>
    </location>
</feature>
<feature type="region of interest" description="Disordered" evidence="6">
    <location>
        <begin position="1041"/>
        <end position="1068"/>
    </location>
</feature>
<evidence type="ECO:0000256" key="5">
    <source>
        <dbReference type="ARBA" id="ARBA00023242"/>
    </source>
</evidence>
<dbReference type="OrthoDB" id="27563at2759"/>
<feature type="compositionally biased region" description="Polar residues" evidence="6">
    <location>
        <begin position="421"/>
        <end position="430"/>
    </location>
</feature>
<dbReference type="SUPFAM" id="SSF48371">
    <property type="entry name" value="ARM repeat"/>
    <property type="match status" value="1"/>
</dbReference>
<sequence>MKVVDQLSPCIRMSAEDEDSGLGRRRTHSQEEEDEEEADDEEDDGEDDENQEEEEEVTIPSLITDDDAVSKLNEVSAVIKVWEERLAAEGNNAAANDNDNPQRHNFNPVPILVRYGISLIMIVIFVTCRLNIIRLSEIIEFETLEYLKLDPDPYDDRHPSRTHPDCPLGSSLKALFKKEAFLNKLVGLYCKEGWGEDLDLNIHTAACRLFVNVLPGLETTHIFQESLPMITRLFQWAEFAPEPLQSYSLGLLGGAMEISDIAAKFKDKNAHLVQVMLRRLKQLQQEFYSSSQRPFAHLSTPANHHNNADDKEGKGECANGKLETRINGSHAVTPKVLINGDATDGTPRDPRFDHSLVGRTRGGTPNRSCSIYRNLQPEEPPATTTTPTSGTSAAGQAIPRTPTSAAGKDASTPTRNKRSRQSGLTPTSKNFVEPSSACKSVSKRRKMSTSLLIDDCSSTSSSWAEMEPNIIGQWQVFPVNLVTRQIFTLRYVTPLGEYQEMLSYAFENSAVQIILRYLSKSHTNSRETSRLTFEALKYLGALLCHKKFAMEFLQAGGLQRLLQVPRPSLSATGVSLCLYYIAYCEDALEKVCLMSKTTLQNLISYAMWLLECSHNSGRNHALMFFSVIYPFKTMLDLFDSQDGLRSVLNVISTQPSFSSVIRAAQQLPLPPGQLEEPHELDLSEDEQLMSKQNVRQVSFNLKRYFECHLYFTADKLKRTIGRNETPQQALGPAIPPYKAIKLPNPVDLSALHSKVLTLLPVNAPRWGPVERFLNQCGIHIIMTTIALAYEWNYSGRAETVKNMLDVLAICCLVPKSQLMLIERFSVNTATEHNGMHVILSAAEGEIVNDPEVKKSALQVIGNCVCGPIHHKKPTETQIKLWECTRMNNGILILTRLLLTKSPITDADSIRSLACWCLNGLARYKQVRQVLQQLPLIRSGLIQNLMTEPILQDKRLDHVLFQKYALEIIKLVHGKDEHFTLELGDLIRKTDLISQTKISYDERQLMELIQNHLANAGLTETAEKLKDELKSKVVPLNTGSAIMASTTSNPNPGAGSSSSQLSQPSSQPGTTSCVTLDKIVKEYLLSQHALCKTPMVTCPEFDLFIPHKCPSKMDSHSVYKTKTVGSNFASRLFKREIFGYGRSHEDRKLIYSKYKPCRVIRSADLSEDVSFTSCAFSPCYQWTILGTNAGDVKLFNNATSAEDGTYSCHDSEIYHLQPNSKGSLLLTSSIWRRPLSAVWRMEGLFDKVMDFDREEYIEFNKWGQDKVIATNMEHAAVYDLETKKRILTLHPRVSNTYLKNRATFDPFDDLILSDGVLWDFKSGKEIHKFDKLNENLNGVFNPKNGIEIISNTEIWDIRSFHLLKTVRQLDQCLLQFSNDCNILYGYKIDREETSGADNTMQYRHGDTSFVVLDNYADYSSIATIELKRHIMSFAVSPNDLQLALIENHAIEDTMAADSCVRYYEVGRSKADDFVTGLDDEDDLQSDDDEDDDVDDDDDDDDDDDEEDTFMDDDDERTENDLDRILDELLPPAGDDVNVVSISDGEGGEIVFERHDDSDDSSWENDSDDSSGGYSSSSSY</sequence>
<name>A0A1D2NHU2_ORCCI</name>
<dbReference type="InterPro" id="IPR011989">
    <property type="entry name" value="ARM-like"/>
</dbReference>